<dbReference type="Proteomes" id="UP001432011">
    <property type="component" value="Chromosome"/>
</dbReference>
<feature type="region of interest" description="Disordered" evidence="1">
    <location>
        <begin position="1"/>
        <end position="32"/>
    </location>
</feature>
<dbReference type="EMBL" id="CP108085">
    <property type="protein sequence ID" value="WUP78508.1"/>
    <property type="molecule type" value="Genomic_DNA"/>
</dbReference>
<evidence type="ECO:0000313" key="3">
    <source>
        <dbReference type="Proteomes" id="UP001432011"/>
    </source>
</evidence>
<reference evidence="2" key="1">
    <citation type="submission" date="2022-10" db="EMBL/GenBank/DDBJ databases">
        <title>The complete genomes of actinobacterial strains from the NBC collection.</title>
        <authorList>
            <person name="Joergensen T.S."/>
            <person name="Alvarez Arevalo M."/>
            <person name="Sterndorff E.B."/>
            <person name="Faurdal D."/>
            <person name="Vuksanovic O."/>
            <person name="Mourched A.-S."/>
            <person name="Charusanti P."/>
            <person name="Shaw S."/>
            <person name="Blin K."/>
            <person name="Weber T."/>
        </authorList>
    </citation>
    <scope>NUCLEOTIDE SEQUENCE</scope>
    <source>
        <strain evidence="2">NBC_00254</strain>
    </source>
</reference>
<organism evidence="2 3">
    <name type="scientific">Microbispora hainanensis</name>
    <dbReference type="NCBI Taxonomy" id="568844"/>
    <lineage>
        <taxon>Bacteria</taxon>
        <taxon>Bacillati</taxon>
        <taxon>Actinomycetota</taxon>
        <taxon>Actinomycetes</taxon>
        <taxon>Streptosporangiales</taxon>
        <taxon>Streptosporangiaceae</taxon>
        <taxon>Microbispora</taxon>
    </lineage>
</organism>
<dbReference type="RefSeq" id="WP_328710667.1">
    <property type="nucleotide sequence ID" value="NZ_CP108085.1"/>
</dbReference>
<protein>
    <recommendedName>
        <fullName evidence="4">Helicase</fullName>
    </recommendedName>
</protein>
<accession>A0ABZ1SZR1</accession>
<gene>
    <name evidence="2" type="ORF">OG913_16380</name>
</gene>
<evidence type="ECO:0000313" key="2">
    <source>
        <dbReference type="EMBL" id="WUP78508.1"/>
    </source>
</evidence>
<evidence type="ECO:0008006" key="4">
    <source>
        <dbReference type="Google" id="ProtNLM"/>
    </source>
</evidence>
<proteinExistence type="predicted"/>
<sequence>MKDPQGRRDLYERAVHTQELADGGEPIPRGDKRRRELLAERGVEW</sequence>
<name>A0ABZ1SZR1_9ACTN</name>
<evidence type="ECO:0000256" key="1">
    <source>
        <dbReference type="SAM" id="MobiDB-lite"/>
    </source>
</evidence>
<feature type="compositionally biased region" description="Basic and acidic residues" evidence="1">
    <location>
        <begin position="1"/>
        <end position="16"/>
    </location>
</feature>
<keyword evidence="3" id="KW-1185">Reference proteome</keyword>